<keyword evidence="8" id="KW-1185">Reference proteome</keyword>
<dbReference type="RefSeq" id="WP_281264011.1">
    <property type="nucleotide sequence ID" value="NZ_LN774881.1"/>
</dbReference>
<evidence type="ECO:0000256" key="1">
    <source>
        <dbReference type="ARBA" id="ARBA00010396"/>
    </source>
</evidence>
<dbReference type="GO" id="GO:0005737">
    <property type="term" value="C:cytoplasm"/>
    <property type="evidence" value="ECO:0007669"/>
    <property type="project" value="UniProtKB-SubCell"/>
</dbReference>
<name>A0A0H5C5A4_9ENTR</name>
<dbReference type="PANTHER" id="PTHR11265:SF0">
    <property type="entry name" value="12S RRNA N4-METHYLCYTIDINE METHYLTRANSFERASE"/>
    <property type="match status" value="1"/>
</dbReference>
<dbReference type="HAMAP" id="MF_01007">
    <property type="entry name" value="16SrRNA_methyltr_H"/>
    <property type="match status" value="1"/>
</dbReference>
<feature type="binding site" evidence="6">
    <location>
        <position position="111"/>
    </location>
    <ligand>
        <name>S-adenosyl-L-methionine</name>
        <dbReference type="ChEBI" id="CHEBI:59789"/>
    </ligand>
</feature>
<feature type="binding site" evidence="6">
    <location>
        <position position="58"/>
    </location>
    <ligand>
        <name>S-adenosyl-L-methionine</name>
        <dbReference type="ChEBI" id="CHEBI:59789"/>
    </ligand>
</feature>
<organism evidence="7 8">
    <name type="scientific">Candidatus Westeberhardia cardiocondylae</name>
    <dbReference type="NCBI Taxonomy" id="1594731"/>
    <lineage>
        <taxon>Bacteria</taxon>
        <taxon>Pseudomonadati</taxon>
        <taxon>Pseudomonadota</taxon>
        <taxon>Gammaproteobacteria</taxon>
        <taxon>Enterobacterales</taxon>
        <taxon>Enterobacteriaceae</taxon>
        <taxon>ant endosymbionts</taxon>
        <taxon>Candidatus Westeberhardia</taxon>
    </lineage>
</organism>
<keyword evidence="6" id="KW-0963">Cytoplasm</keyword>
<dbReference type="InterPro" id="IPR023397">
    <property type="entry name" value="SAM-dep_MeTrfase_MraW_recog"/>
</dbReference>
<evidence type="ECO:0000256" key="3">
    <source>
        <dbReference type="ARBA" id="ARBA00022603"/>
    </source>
</evidence>
<comment type="similarity">
    <text evidence="1 6">Belongs to the methyltransferase superfamily. RsmH family.</text>
</comment>
<dbReference type="EMBL" id="LN774881">
    <property type="protein sequence ID" value="CEN32116.1"/>
    <property type="molecule type" value="Genomic_DNA"/>
</dbReference>
<evidence type="ECO:0000256" key="5">
    <source>
        <dbReference type="ARBA" id="ARBA00022691"/>
    </source>
</evidence>
<keyword evidence="5 6" id="KW-0949">S-adenosyl-L-methionine</keyword>
<dbReference type="GO" id="GO:0070475">
    <property type="term" value="P:rRNA base methylation"/>
    <property type="evidence" value="ECO:0007669"/>
    <property type="project" value="UniProtKB-UniRule"/>
</dbReference>
<keyword evidence="4 6" id="KW-0808">Transferase</keyword>
<feature type="binding site" evidence="6">
    <location>
        <begin position="38"/>
        <end position="40"/>
    </location>
    <ligand>
        <name>S-adenosyl-L-methionine</name>
        <dbReference type="ChEBI" id="CHEBI:59789"/>
    </ligand>
</feature>
<dbReference type="EC" id="2.1.1.199" evidence="6"/>
<dbReference type="InterPro" id="IPR029063">
    <property type="entry name" value="SAM-dependent_MTases_sf"/>
</dbReference>
<dbReference type="PATRIC" id="fig|1594731.3.peg.152"/>
<evidence type="ECO:0000313" key="8">
    <source>
        <dbReference type="Proteomes" id="UP000242753"/>
    </source>
</evidence>
<dbReference type="NCBIfam" id="TIGR00006">
    <property type="entry name" value="16S rRNA (cytosine(1402)-N(4))-methyltransferase RsmH"/>
    <property type="match status" value="1"/>
</dbReference>
<evidence type="ECO:0000256" key="4">
    <source>
        <dbReference type="ARBA" id="ARBA00022679"/>
    </source>
</evidence>
<sequence>MQNTKKHYIHIPVLLNEAINSLNIQKNGIYIDGTFGQGGHSRLILSKLNKKGKLLAIDRDLESYKIGLKIYDSRFTIIHELFSNMKNYIYKNNLTNKINGVLLDLGVSSLQLNNPKRGFSFKKNGPLDMRMDTTNSKSAKTWLKKAKMKDIYMVLKNFGEEKFSKKIAKAIFKKKNITYTQELTELILQTIPNNKKYKIHPATRSFQAIRIFINNELSELKKTLENISNVLISQGRLAIISFHSLEKRIIKQFIKKYNKPHIQIPHNIPLKEKEIMQRYKNTKQIKIIDTIKPSKKEIKKNPRARSATLYIIKKI</sequence>
<proteinExistence type="inferred from homology"/>
<feature type="binding site" evidence="6">
    <location>
        <position position="104"/>
    </location>
    <ligand>
        <name>S-adenosyl-L-methionine</name>
        <dbReference type="ChEBI" id="CHEBI:59789"/>
    </ligand>
</feature>
<dbReference type="SUPFAM" id="SSF53335">
    <property type="entry name" value="S-adenosyl-L-methionine-dependent methyltransferases"/>
    <property type="match status" value="1"/>
</dbReference>
<comment type="subcellular location">
    <subcellularLocation>
        <location evidence="6">Cytoplasm</location>
    </subcellularLocation>
</comment>
<evidence type="ECO:0000256" key="6">
    <source>
        <dbReference type="HAMAP-Rule" id="MF_01007"/>
    </source>
</evidence>
<dbReference type="SUPFAM" id="SSF81799">
    <property type="entry name" value="Putative methyltransferase TM0872, insert domain"/>
    <property type="match status" value="1"/>
</dbReference>
<dbReference type="GO" id="GO:0071424">
    <property type="term" value="F:rRNA (cytosine-N4-)-methyltransferase activity"/>
    <property type="evidence" value="ECO:0007669"/>
    <property type="project" value="UniProtKB-UniRule"/>
</dbReference>
<keyword evidence="3 6" id="KW-0489">Methyltransferase</keyword>
<dbReference type="Proteomes" id="UP000242753">
    <property type="component" value="Chromosome I"/>
</dbReference>
<keyword evidence="2 6" id="KW-0698">rRNA processing</keyword>
<dbReference type="Gene3D" id="1.10.150.170">
    <property type="entry name" value="Putative methyltransferase TM0872, insert domain"/>
    <property type="match status" value="1"/>
</dbReference>
<gene>
    <name evidence="6 7" type="primary">rsmH</name>
    <name evidence="7" type="ORF">WEOB_163</name>
</gene>
<dbReference type="PIRSF" id="PIRSF004486">
    <property type="entry name" value="MraW"/>
    <property type="match status" value="1"/>
</dbReference>
<dbReference type="Gene3D" id="3.40.50.150">
    <property type="entry name" value="Vaccinia Virus protein VP39"/>
    <property type="match status" value="1"/>
</dbReference>
<comment type="function">
    <text evidence="6">Specifically methylates the N4 position of cytidine in position 1402 (C1402) of 16S rRNA.</text>
</comment>
<protein>
    <recommendedName>
        <fullName evidence="6">Ribosomal RNA small subunit methyltransferase H</fullName>
        <ecNumber evidence="6">2.1.1.199</ecNumber>
    </recommendedName>
    <alternativeName>
        <fullName evidence="6">16S rRNA m(4)C1402 methyltransferase</fullName>
    </alternativeName>
    <alternativeName>
        <fullName evidence="6">rRNA (cytosine-N(4)-)-methyltransferase RsmH</fullName>
    </alternativeName>
</protein>
<feature type="binding site" evidence="6">
    <location>
        <position position="82"/>
    </location>
    <ligand>
        <name>S-adenosyl-L-methionine</name>
        <dbReference type="ChEBI" id="CHEBI:59789"/>
    </ligand>
</feature>
<dbReference type="KEGG" id="wca:WEOB_163"/>
<dbReference type="Pfam" id="PF01795">
    <property type="entry name" value="Methyltransf_5"/>
    <property type="match status" value="1"/>
</dbReference>
<dbReference type="InterPro" id="IPR002903">
    <property type="entry name" value="RsmH"/>
</dbReference>
<dbReference type="PANTHER" id="PTHR11265">
    <property type="entry name" value="S-ADENOSYL-METHYLTRANSFERASE MRAW"/>
    <property type="match status" value="1"/>
</dbReference>
<accession>A0A0H5C5A4</accession>
<dbReference type="STRING" id="1594731.WEOB_163"/>
<reference evidence="8" key="1">
    <citation type="submission" date="2015-01" db="EMBL/GenBank/DDBJ databases">
        <authorList>
            <person name="Manzano-Marin A."/>
            <person name="Manzano-Marin A."/>
        </authorList>
    </citation>
    <scope>NUCLEOTIDE SEQUENCE [LARGE SCALE GENOMIC DNA]</scope>
    <source>
        <strain evidence="8">obscurior</strain>
    </source>
</reference>
<dbReference type="AlphaFoldDB" id="A0A0H5C5A4"/>
<evidence type="ECO:0000313" key="7">
    <source>
        <dbReference type="EMBL" id="CEN32116.1"/>
    </source>
</evidence>
<comment type="catalytic activity">
    <reaction evidence="6">
        <text>cytidine(1402) in 16S rRNA + S-adenosyl-L-methionine = N(4)-methylcytidine(1402) in 16S rRNA + S-adenosyl-L-homocysteine + H(+)</text>
        <dbReference type="Rhea" id="RHEA:42928"/>
        <dbReference type="Rhea" id="RHEA-COMP:10286"/>
        <dbReference type="Rhea" id="RHEA-COMP:10287"/>
        <dbReference type="ChEBI" id="CHEBI:15378"/>
        <dbReference type="ChEBI" id="CHEBI:57856"/>
        <dbReference type="ChEBI" id="CHEBI:59789"/>
        <dbReference type="ChEBI" id="CHEBI:74506"/>
        <dbReference type="ChEBI" id="CHEBI:82748"/>
        <dbReference type="EC" id="2.1.1.199"/>
    </reaction>
</comment>
<evidence type="ECO:0000256" key="2">
    <source>
        <dbReference type="ARBA" id="ARBA00022552"/>
    </source>
</evidence>